<dbReference type="GO" id="GO:0032259">
    <property type="term" value="P:methylation"/>
    <property type="evidence" value="ECO:0007669"/>
    <property type="project" value="UniProtKB-KW"/>
</dbReference>
<dbReference type="RefSeq" id="WP_132120816.1">
    <property type="nucleotide sequence ID" value="NZ_SMJU01000014.1"/>
</dbReference>
<dbReference type="EMBL" id="SMJU01000014">
    <property type="protein sequence ID" value="TDB61375.1"/>
    <property type="molecule type" value="Genomic_DNA"/>
</dbReference>
<dbReference type="GO" id="GO:0008757">
    <property type="term" value="F:S-adenosylmethionine-dependent methyltransferase activity"/>
    <property type="evidence" value="ECO:0007669"/>
    <property type="project" value="InterPro"/>
</dbReference>
<comment type="caution">
    <text evidence="2">The sequence shown here is derived from an EMBL/GenBank/DDBJ whole genome shotgun (WGS) entry which is preliminary data.</text>
</comment>
<dbReference type="Gene3D" id="3.40.50.150">
    <property type="entry name" value="Vaccinia Virus protein VP39"/>
    <property type="match status" value="1"/>
</dbReference>
<dbReference type="InterPro" id="IPR029063">
    <property type="entry name" value="SAM-dependent_MTases_sf"/>
</dbReference>
<proteinExistence type="predicted"/>
<dbReference type="Pfam" id="PF08241">
    <property type="entry name" value="Methyltransf_11"/>
    <property type="match status" value="1"/>
</dbReference>
<keyword evidence="3" id="KW-1185">Reference proteome</keyword>
<evidence type="ECO:0000313" key="3">
    <source>
        <dbReference type="Proteomes" id="UP000295706"/>
    </source>
</evidence>
<dbReference type="SUPFAM" id="SSF53335">
    <property type="entry name" value="S-adenosyl-L-methionine-dependent methyltransferases"/>
    <property type="match status" value="1"/>
</dbReference>
<organism evidence="2 3">
    <name type="scientific">Arundinibacter roseus</name>
    <dbReference type="NCBI Taxonomy" id="2070510"/>
    <lineage>
        <taxon>Bacteria</taxon>
        <taxon>Pseudomonadati</taxon>
        <taxon>Bacteroidota</taxon>
        <taxon>Cytophagia</taxon>
        <taxon>Cytophagales</taxon>
        <taxon>Spirosomataceae</taxon>
        <taxon>Arundinibacter</taxon>
    </lineage>
</organism>
<gene>
    <name evidence="2" type="ORF">EZE20_19415</name>
</gene>
<dbReference type="Proteomes" id="UP000295706">
    <property type="component" value="Unassembled WGS sequence"/>
</dbReference>
<keyword evidence="2" id="KW-0808">Transferase</keyword>
<evidence type="ECO:0000259" key="1">
    <source>
        <dbReference type="Pfam" id="PF08241"/>
    </source>
</evidence>
<evidence type="ECO:0000313" key="2">
    <source>
        <dbReference type="EMBL" id="TDB61375.1"/>
    </source>
</evidence>
<reference evidence="2 3" key="1">
    <citation type="submission" date="2019-02" db="EMBL/GenBank/DDBJ databases">
        <title>Arundinibacter roseus gen. nov., sp. nov., a new member of the family Cytophagaceae.</title>
        <authorList>
            <person name="Szuroczki S."/>
            <person name="Khayer B."/>
            <person name="Sproer C."/>
            <person name="Toumi M."/>
            <person name="Szabo A."/>
            <person name="Felfoldi T."/>
            <person name="Schumann P."/>
            <person name="Toth E."/>
        </authorList>
    </citation>
    <scope>NUCLEOTIDE SEQUENCE [LARGE SCALE GENOMIC DNA]</scope>
    <source>
        <strain evidence="2 3">DMA-k-7a</strain>
    </source>
</reference>
<protein>
    <submittedName>
        <fullName evidence="2">Methyltransferase domain-containing protein</fullName>
    </submittedName>
</protein>
<accession>A0A4V2X8V9</accession>
<dbReference type="OrthoDB" id="64188at2"/>
<keyword evidence="2" id="KW-0489">Methyltransferase</keyword>
<dbReference type="AlphaFoldDB" id="A0A4V2X8V9"/>
<dbReference type="InterPro" id="IPR013216">
    <property type="entry name" value="Methyltransf_11"/>
</dbReference>
<sequence>MFSTQKLIAALLKKPYSQFQLSSYNPAKPVKLVIGSGFSFIKGWMLTDIETLNILKADDWAAYFPENSVDRILAEHVWEHFSEADGKLAFKNCHTFLKPGGVLRVAVPDGFHPDPEYIAKVRPGGTGDGADDHKILYNYKLMSGFLEEIGFKVLPLEYFDENGQFHQQPWRPEDGIIRRSADHDSRNQGGKLVYTSLIIDAQKR</sequence>
<name>A0A4V2X8V9_9BACT</name>
<feature type="domain" description="Methyltransferase type 11" evidence="1">
    <location>
        <begin position="55"/>
        <end position="103"/>
    </location>
</feature>